<dbReference type="FunFam" id="3.60.130.10:FF:000006">
    <property type="entry name" value="Clavaminate synthase-like protein At3g21360"/>
    <property type="match status" value="1"/>
</dbReference>
<dbReference type="InterPro" id="IPR042098">
    <property type="entry name" value="TauD-like_sf"/>
</dbReference>
<dbReference type="Pfam" id="PF02668">
    <property type="entry name" value="TauD"/>
    <property type="match status" value="1"/>
</dbReference>
<dbReference type="PANTHER" id="PTHR10696">
    <property type="entry name" value="GAMMA-BUTYROBETAINE HYDROXYLASE-RELATED"/>
    <property type="match status" value="1"/>
</dbReference>
<name>A0A5C7IHV6_9ROSI</name>
<dbReference type="GO" id="GO:0016491">
    <property type="term" value="F:oxidoreductase activity"/>
    <property type="evidence" value="ECO:0007669"/>
    <property type="project" value="UniProtKB-KW"/>
</dbReference>
<dbReference type="OrthoDB" id="408743at2759"/>
<sequence length="359" mass="40603">MNFTRWAIFSQEIILQYKQKKSNQALENRTSMADHFTETQIPQQKHYNSIPFPSILSPNPTATTTTKAVPCSVSHLIEAIKTQKPYLDSLLHKTGAVIFRGFDVKTPEDFNEVVEAFGYEDLSYLGGTAPRSKVLGRVFTANESPPDQHIGFHHEMAQAPEPPSKLFFFCEVAPTSGGETPIILSHIVYERMRDKYPEFVENLENHGLIYSLLLGEDDDLSYIGGRGWKSTFSTDDKSVAEKRATKLGIRLEWMEDGGVKRIDGPLPVIRYDKSRQRKIWFTNMVGWEEAGNAPFKTITFGDGKPLPADICYECLKIFEEECVAIPWQEGDVLLIDNWAVLHARSPTNSPRRVLASLCK</sequence>
<protein>
    <recommendedName>
        <fullName evidence="2">TauD/TfdA-like domain-containing protein</fullName>
    </recommendedName>
</protein>
<evidence type="ECO:0000256" key="1">
    <source>
        <dbReference type="ARBA" id="ARBA00023002"/>
    </source>
</evidence>
<dbReference type="EMBL" id="VAHF01000002">
    <property type="protein sequence ID" value="TXG68823.1"/>
    <property type="molecule type" value="Genomic_DNA"/>
</dbReference>
<feature type="domain" description="TauD/TfdA-like" evidence="2">
    <location>
        <begin position="74"/>
        <end position="354"/>
    </location>
</feature>
<organism evidence="3 4">
    <name type="scientific">Acer yangbiense</name>
    <dbReference type="NCBI Taxonomy" id="1000413"/>
    <lineage>
        <taxon>Eukaryota</taxon>
        <taxon>Viridiplantae</taxon>
        <taxon>Streptophyta</taxon>
        <taxon>Embryophyta</taxon>
        <taxon>Tracheophyta</taxon>
        <taxon>Spermatophyta</taxon>
        <taxon>Magnoliopsida</taxon>
        <taxon>eudicotyledons</taxon>
        <taxon>Gunneridae</taxon>
        <taxon>Pentapetalae</taxon>
        <taxon>rosids</taxon>
        <taxon>malvids</taxon>
        <taxon>Sapindales</taxon>
        <taxon>Sapindaceae</taxon>
        <taxon>Hippocastanoideae</taxon>
        <taxon>Acereae</taxon>
        <taxon>Acer</taxon>
    </lineage>
</organism>
<evidence type="ECO:0000313" key="3">
    <source>
        <dbReference type="EMBL" id="TXG68823.1"/>
    </source>
</evidence>
<dbReference type="Proteomes" id="UP000323000">
    <property type="component" value="Chromosome 2"/>
</dbReference>
<dbReference type="SUPFAM" id="SSF51197">
    <property type="entry name" value="Clavaminate synthase-like"/>
    <property type="match status" value="1"/>
</dbReference>
<reference evidence="4" key="1">
    <citation type="journal article" date="2019" name="Gigascience">
        <title>De novo genome assembly of the endangered Acer yangbiense, a plant species with extremely small populations endemic to Yunnan Province, China.</title>
        <authorList>
            <person name="Yang J."/>
            <person name="Wariss H.M."/>
            <person name="Tao L."/>
            <person name="Zhang R."/>
            <person name="Yun Q."/>
            <person name="Hollingsworth P."/>
            <person name="Dao Z."/>
            <person name="Luo G."/>
            <person name="Guo H."/>
            <person name="Ma Y."/>
            <person name="Sun W."/>
        </authorList>
    </citation>
    <scope>NUCLEOTIDE SEQUENCE [LARGE SCALE GENOMIC DNA]</scope>
    <source>
        <strain evidence="4">cv. Malutang</strain>
    </source>
</reference>
<evidence type="ECO:0000313" key="4">
    <source>
        <dbReference type="Proteomes" id="UP000323000"/>
    </source>
</evidence>
<accession>A0A5C7IHV6</accession>
<evidence type="ECO:0000259" key="2">
    <source>
        <dbReference type="Pfam" id="PF02668"/>
    </source>
</evidence>
<dbReference type="Gene3D" id="3.60.130.10">
    <property type="entry name" value="Clavaminate synthase-like"/>
    <property type="match status" value="1"/>
</dbReference>
<dbReference type="PANTHER" id="PTHR10696:SF21">
    <property type="entry name" value="TAUD_TFDA-LIKE DOMAIN-CONTAINING PROTEIN"/>
    <property type="match status" value="1"/>
</dbReference>
<dbReference type="InterPro" id="IPR003819">
    <property type="entry name" value="TauD/TfdA-like"/>
</dbReference>
<dbReference type="InterPro" id="IPR050411">
    <property type="entry name" value="AlphaKG_dependent_hydroxylases"/>
</dbReference>
<comment type="caution">
    <text evidence="3">The sequence shown here is derived from an EMBL/GenBank/DDBJ whole genome shotgun (WGS) entry which is preliminary data.</text>
</comment>
<keyword evidence="4" id="KW-1185">Reference proteome</keyword>
<dbReference type="AlphaFoldDB" id="A0A5C7IHV6"/>
<gene>
    <name evidence="3" type="ORF">EZV62_003758</name>
</gene>
<keyword evidence="1" id="KW-0560">Oxidoreductase</keyword>
<proteinExistence type="predicted"/>